<dbReference type="AlphaFoldDB" id="A0A3S1HKA1"/>
<feature type="compositionally biased region" description="Basic and acidic residues" evidence="1">
    <location>
        <begin position="168"/>
        <end position="177"/>
    </location>
</feature>
<evidence type="ECO:0000256" key="1">
    <source>
        <dbReference type="SAM" id="MobiDB-lite"/>
    </source>
</evidence>
<feature type="compositionally biased region" description="Low complexity" evidence="1">
    <location>
        <begin position="277"/>
        <end position="313"/>
    </location>
</feature>
<feature type="region of interest" description="Disordered" evidence="1">
    <location>
        <begin position="260"/>
        <end position="365"/>
    </location>
</feature>
<dbReference type="EMBL" id="RQTK01000349">
    <property type="protein sequence ID" value="RUS81219.1"/>
    <property type="molecule type" value="Genomic_DNA"/>
</dbReference>
<feature type="compositionally biased region" description="Polar residues" evidence="1">
    <location>
        <begin position="260"/>
        <end position="276"/>
    </location>
</feature>
<gene>
    <name evidence="2" type="ORF">EGW08_011013</name>
</gene>
<feature type="compositionally biased region" description="Basic residues" evidence="1">
    <location>
        <begin position="449"/>
        <end position="458"/>
    </location>
</feature>
<feature type="compositionally biased region" description="Polar residues" evidence="1">
    <location>
        <begin position="86"/>
        <end position="96"/>
    </location>
</feature>
<dbReference type="Proteomes" id="UP000271974">
    <property type="component" value="Unassembled WGS sequence"/>
</dbReference>
<protein>
    <submittedName>
        <fullName evidence="2">Uncharacterized protein</fullName>
    </submittedName>
</protein>
<organism evidence="2 3">
    <name type="scientific">Elysia chlorotica</name>
    <name type="common">Eastern emerald elysia</name>
    <name type="synonym">Sea slug</name>
    <dbReference type="NCBI Taxonomy" id="188477"/>
    <lineage>
        <taxon>Eukaryota</taxon>
        <taxon>Metazoa</taxon>
        <taxon>Spiralia</taxon>
        <taxon>Lophotrochozoa</taxon>
        <taxon>Mollusca</taxon>
        <taxon>Gastropoda</taxon>
        <taxon>Heterobranchia</taxon>
        <taxon>Euthyneura</taxon>
        <taxon>Panpulmonata</taxon>
        <taxon>Sacoglossa</taxon>
        <taxon>Placobranchoidea</taxon>
        <taxon>Plakobranchidae</taxon>
        <taxon>Elysia</taxon>
    </lineage>
</organism>
<comment type="caution">
    <text evidence="2">The sequence shown here is derived from an EMBL/GenBank/DDBJ whole genome shotgun (WGS) entry which is preliminary data.</text>
</comment>
<feature type="compositionally biased region" description="Low complexity" evidence="1">
    <location>
        <begin position="59"/>
        <end position="78"/>
    </location>
</feature>
<feature type="region of interest" description="Disordered" evidence="1">
    <location>
        <begin position="130"/>
        <end position="181"/>
    </location>
</feature>
<reference evidence="2 3" key="1">
    <citation type="submission" date="2019-01" db="EMBL/GenBank/DDBJ databases">
        <title>A draft genome assembly of the solar-powered sea slug Elysia chlorotica.</title>
        <authorList>
            <person name="Cai H."/>
            <person name="Li Q."/>
            <person name="Fang X."/>
            <person name="Li J."/>
            <person name="Curtis N.E."/>
            <person name="Altenburger A."/>
            <person name="Shibata T."/>
            <person name="Feng M."/>
            <person name="Maeda T."/>
            <person name="Schwartz J.A."/>
            <person name="Shigenobu S."/>
            <person name="Lundholm N."/>
            <person name="Nishiyama T."/>
            <person name="Yang H."/>
            <person name="Hasebe M."/>
            <person name="Li S."/>
            <person name="Pierce S.K."/>
            <person name="Wang J."/>
        </authorList>
    </citation>
    <scope>NUCLEOTIDE SEQUENCE [LARGE SCALE GENOMIC DNA]</scope>
    <source>
        <strain evidence="2">EC2010</strain>
        <tissue evidence="2">Whole organism of an adult</tissue>
    </source>
</reference>
<accession>A0A3S1HKA1</accession>
<evidence type="ECO:0000313" key="2">
    <source>
        <dbReference type="EMBL" id="RUS81219.1"/>
    </source>
</evidence>
<sequence>RKPSQRQTLGTNECWGKSSTSKNVSNQVSDLRSSDVRENQVNDQQCDRMMEPDSGHNKSGGVVVTSPSSSSNRSIFRSSKPRRSLQETISAFTASPKTRHILGAPTPKRTGRSSSSCAVVAKVAPLDKISGSTATSDKSELSGTKYRPPAPNPARHLANANKSGSSDQRVKQPDKKLSPLFHPVMTRLVGYSLGNASAASTGNTVVPKGILKAPQCGSAQTKSVRFPSQLEIHMKGLTQESQDGQMSSPPVAERSLSNMFETGSKQPQTSQLTLPAQTPQSTQLSQLTKPSQSTQPQQLPHSPQLPLPSQLALPPQPQLPRPLHQTAETPQHKAADEGKSQTPDNQESSVKGSALRTVTSPDSCESLSCTFTNKNLSSEATFPGQQCNQDHRNVTLHVSDSEMQCPATVIPETPNLSGLTQGPWKESDLSPRIEQPVPGRDSDLSPPPKCKKPKLCSP</sequence>
<feature type="compositionally biased region" description="Basic and acidic residues" evidence="1">
    <location>
        <begin position="330"/>
        <end position="339"/>
    </location>
</feature>
<feature type="compositionally biased region" description="Polar residues" evidence="1">
    <location>
        <begin position="340"/>
        <end position="365"/>
    </location>
</feature>
<name>A0A3S1HKA1_ELYCH</name>
<feature type="non-terminal residue" evidence="2">
    <location>
        <position position="1"/>
    </location>
</feature>
<proteinExistence type="predicted"/>
<feature type="compositionally biased region" description="Polar residues" evidence="1">
    <location>
        <begin position="1"/>
        <end position="31"/>
    </location>
</feature>
<feature type="region of interest" description="Disordered" evidence="1">
    <location>
        <begin position="1"/>
        <end position="116"/>
    </location>
</feature>
<evidence type="ECO:0000313" key="3">
    <source>
        <dbReference type="Proteomes" id="UP000271974"/>
    </source>
</evidence>
<keyword evidence="3" id="KW-1185">Reference proteome</keyword>
<feature type="region of interest" description="Disordered" evidence="1">
    <location>
        <begin position="408"/>
        <end position="458"/>
    </location>
</feature>
<feature type="compositionally biased region" description="Basic and acidic residues" evidence="1">
    <location>
        <begin position="32"/>
        <end position="56"/>
    </location>
</feature>